<keyword evidence="6 8" id="KW-1133">Transmembrane helix</keyword>
<evidence type="ECO:0000256" key="5">
    <source>
        <dbReference type="ARBA" id="ARBA00022692"/>
    </source>
</evidence>
<evidence type="ECO:0000256" key="1">
    <source>
        <dbReference type="ARBA" id="ARBA00004651"/>
    </source>
</evidence>
<feature type="transmembrane region" description="Helical" evidence="8">
    <location>
        <begin position="74"/>
        <end position="95"/>
    </location>
</feature>
<dbReference type="Pfam" id="PF00528">
    <property type="entry name" value="BPD_transp_1"/>
    <property type="match status" value="1"/>
</dbReference>
<feature type="transmembrane region" description="Helical" evidence="8">
    <location>
        <begin position="21"/>
        <end position="41"/>
    </location>
</feature>
<dbReference type="InterPro" id="IPR000515">
    <property type="entry name" value="MetI-like"/>
</dbReference>
<evidence type="ECO:0000256" key="3">
    <source>
        <dbReference type="ARBA" id="ARBA00022448"/>
    </source>
</evidence>
<dbReference type="RefSeq" id="WP_341366111.1">
    <property type="nucleotide sequence ID" value="NZ_CP150951.2"/>
</dbReference>
<dbReference type="PANTHER" id="PTHR42929:SF1">
    <property type="entry name" value="INNER MEMBRANE ABC TRANSPORTER PERMEASE PROTEIN YDCU-RELATED"/>
    <property type="match status" value="1"/>
</dbReference>
<dbReference type="PANTHER" id="PTHR42929">
    <property type="entry name" value="INNER MEMBRANE ABC TRANSPORTER PERMEASE PROTEIN YDCU-RELATED-RELATED"/>
    <property type="match status" value="1"/>
</dbReference>
<reference evidence="11" key="1">
    <citation type="submission" date="2024-04" db="EMBL/GenBank/DDBJ databases">
        <title>Phylogenomic analyses of a clade within the roseobacter group suggest taxonomic reassignments of species of the genera Aestuariivita, Citreicella, Loktanella, Nautella, Pelagibaca, Ruegeria, Thalassobius, Thiobacimonas and Tropicibacter, and the proposal o.</title>
        <authorList>
            <person name="Jeon C.O."/>
        </authorList>
    </citation>
    <scope>NUCLEOTIDE SEQUENCE [LARGE SCALE GENOMIC DNA]</scope>
    <source>
        <strain evidence="11">BS5-3</strain>
    </source>
</reference>
<evidence type="ECO:0000256" key="4">
    <source>
        <dbReference type="ARBA" id="ARBA00022475"/>
    </source>
</evidence>
<dbReference type="SUPFAM" id="SSF161098">
    <property type="entry name" value="MetI-like"/>
    <property type="match status" value="1"/>
</dbReference>
<accession>A0ABZ2V3S9</accession>
<evidence type="ECO:0000313" key="11">
    <source>
        <dbReference type="Proteomes" id="UP001440612"/>
    </source>
</evidence>
<dbReference type="CDD" id="cd06261">
    <property type="entry name" value="TM_PBP2"/>
    <property type="match status" value="1"/>
</dbReference>
<feature type="transmembrane region" description="Helical" evidence="8">
    <location>
        <begin position="152"/>
        <end position="180"/>
    </location>
</feature>
<comment type="subcellular location">
    <subcellularLocation>
        <location evidence="1 8">Cell membrane</location>
        <topology evidence="1 8">Multi-pass membrane protein</topology>
    </subcellularLocation>
</comment>
<feature type="transmembrane region" description="Helical" evidence="8">
    <location>
        <begin position="201"/>
        <end position="226"/>
    </location>
</feature>
<dbReference type="PROSITE" id="PS50928">
    <property type="entry name" value="ABC_TM1"/>
    <property type="match status" value="1"/>
</dbReference>
<protein>
    <submittedName>
        <fullName evidence="10">ABC transporter permease</fullName>
    </submittedName>
</protein>
<feature type="transmembrane region" description="Helical" evidence="8">
    <location>
        <begin position="107"/>
        <end position="132"/>
    </location>
</feature>
<dbReference type="Gene3D" id="1.10.3720.10">
    <property type="entry name" value="MetI-like"/>
    <property type="match status" value="1"/>
</dbReference>
<feature type="domain" description="ABC transmembrane type-1" evidence="9">
    <location>
        <begin position="70"/>
        <end position="280"/>
    </location>
</feature>
<organism evidence="10 11">
    <name type="scientific">Yoonia phaeophyticola</name>
    <dbReference type="NCBI Taxonomy" id="3137369"/>
    <lineage>
        <taxon>Bacteria</taxon>
        <taxon>Pseudomonadati</taxon>
        <taxon>Pseudomonadota</taxon>
        <taxon>Alphaproteobacteria</taxon>
        <taxon>Rhodobacterales</taxon>
        <taxon>Paracoccaceae</taxon>
        <taxon>Yoonia</taxon>
    </lineage>
</organism>
<evidence type="ECO:0000256" key="7">
    <source>
        <dbReference type="ARBA" id="ARBA00023136"/>
    </source>
</evidence>
<dbReference type="Proteomes" id="UP001440612">
    <property type="component" value="Chromosome"/>
</dbReference>
<gene>
    <name evidence="10" type="ORF">AABB29_13995</name>
</gene>
<comment type="similarity">
    <text evidence="2">Belongs to the binding-protein-dependent transport system permease family. CysTW subfamily.</text>
</comment>
<evidence type="ECO:0000259" key="9">
    <source>
        <dbReference type="PROSITE" id="PS50928"/>
    </source>
</evidence>
<evidence type="ECO:0000256" key="8">
    <source>
        <dbReference type="RuleBase" id="RU363032"/>
    </source>
</evidence>
<keyword evidence="4" id="KW-1003">Cell membrane</keyword>
<keyword evidence="7 8" id="KW-0472">Membrane</keyword>
<evidence type="ECO:0000313" key="10">
    <source>
        <dbReference type="EMBL" id="WZC47992.1"/>
    </source>
</evidence>
<keyword evidence="3 8" id="KW-0813">Transport</keyword>
<feature type="transmembrane region" description="Helical" evidence="8">
    <location>
        <begin position="259"/>
        <end position="281"/>
    </location>
</feature>
<name>A0ABZ2V3S9_9RHOB</name>
<keyword evidence="11" id="KW-1185">Reference proteome</keyword>
<dbReference type="InterPro" id="IPR035906">
    <property type="entry name" value="MetI-like_sf"/>
</dbReference>
<dbReference type="EMBL" id="CP150951">
    <property type="protein sequence ID" value="WZC47992.1"/>
    <property type="molecule type" value="Genomic_DNA"/>
</dbReference>
<sequence length="290" mass="31995">MWRSLTSSEAGRGLAMISPPFLYALVMLAFPMAAVVLFSFWTQDFMALDTTLTLNNYREIAEKPIYFALLQRSLYVSACVTAVTVLLAFPVAYFVSFHVRPDRKSLWLFLITIPFWTSYLIRVFLWKVILGYNGVINTGLINAGLIDAPLTFILYNVNAVIITLAHAFAPFAILPIFVALEKIDRSLLEAAQDLGESRFTTFFRVTLPLAMPGVVAAVLIVFIPTIGDYVTPELMGGAGGKLIANMIQTQFLALNNAPLGAALAIVAMLCVTAIALAFILMNRRWLKGRS</sequence>
<proteinExistence type="inferred from homology"/>
<keyword evidence="5 8" id="KW-0812">Transmembrane</keyword>
<evidence type="ECO:0000256" key="2">
    <source>
        <dbReference type="ARBA" id="ARBA00007069"/>
    </source>
</evidence>
<evidence type="ECO:0000256" key="6">
    <source>
        <dbReference type="ARBA" id="ARBA00022989"/>
    </source>
</evidence>